<dbReference type="AlphaFoldDB" id="A0A251T9A3"/>
<evidence type="ECO:0000313" key="2">
    <source>
        <dbReference type="EMBL" id="OTG07740.1"/>
    </source>
</evidence>
<evidence type="ECO:0000313" key="1">
    <source>
        <dbReference type="EMBL" id="KAF5781260.1"/>
    </source>
</evidence>
<gene>
    <name evidence="2" type="ORF">HannXRQ_Chr11g0333881</name>
    <name evidence="1" type="ORF">HanXRQr2_Chr11g0481401</name>
</gene>
<dbReference type="Gramene" id="mRNA:HanXRQr2_Chr11g0481401">
    <property type="protein sequence ID" value="mRNA:HanXRQr2_Chr11g0481401"/>
    <property type="gene ID" value="HanXRQr2_Chr11g0481401"/>
</dbReference>
<evidence type="ECO:0000313" key="3">
    <source>
        <dbReference type="Proteomes" id="UP000215914"/>
    </source>
</evidence>
<sequence>MLLCKFQIKNQLSAVFISPHPVSSGLHLDFGGFVNLILRDVLINLMEILKWV</sequence>
<reference evidence="2" key="2">
    <citation type="submission" date="2017-02" db="EMBL/GenBank/DDBJ databases">
        <title>Sunflower complete genome.</title>
        <authorList>
            <person name="Langlade N."/>
            <person name="Munos S."/>
        </authorList>
    </citation>
    <scope>NUCLEOTIDE SEQUENCE [LARGE SCALE GENOMIC DNA]</scope>
    <source>
        <tissue evidence="2">Leaves</tissue>
    </source>
</reference>
<dbReference type="InParanoid" id="A0A251T9A3"/>
<protein>
    <submittedName>
        <fullName evidence="2">Uncharacterized protein</fullName>
    </submittedName>
</protein>
<keyword evidence="3" id="KW-1185">Reference proteome</keyword>
<proteinExistence type="predicted"/>
<dbReference type="Proteomes" id="UP000215914">
    <property type="component" value="Chromosome 11"/>
</dbReference>
<reference evidence="1 3" key="1">
    <citation type="journal article" date="2017" name="Nature">
        <title>The sunflower genome provides insights into oil metabolism, flowering and Asterid evolution.</title>
        <authorList>
            <person name="Badouin H."/>
            <person name="Gouzy J."/>
            <person name="Grassa C.J."/>
            <person name="Murat F."/>
            <person name="Staton S.E."/>
            <person name="Cottret L."/>
            <person name="Lelandais-Briere C."/>
            <person name="Owens G.L."/>
            <person name="Carrere S."/>
            <person name="Mayjonade B."/>
            <person name="Legrand L."/>
            <person name="Gill N."/>
            <person name="Kane N.C."/>
            <person name="Bowers J.E."/>
            <person name="Hubner S."/>
            <person name="Bellec A."/>
            <person name="Berard A."/>
            <person name="Berges H."/>
            <person name="Blanchet N."/>
            <person name="Boniface M.C."/>
            <person name="Brunel D."/>
            <person name="Catrice O."/>
            <person name="Chaidir N."/>
            <person name="Claudel C."/>
            <person name="Donnadieu C."/>
            <person name="Faraut T."/>
            <person name="Fievet G."/>
            <person name="Helmstetter N."/>
            <person name="King M."/>
            <person name="Knapp S.J."/>
            <person name="Lai Z."/>
            <person name="Le Paslier M.C."/>
            <person name="Lippi Y."/>
            <person name="Lorenzon L."/>
            <person name="Mandel J.R."/>
            <person name="Marage G."/>
            <person name="Marchand G."/>
            <person name="Marquand E."/>
            <person name="Bret-Mestries E."/>
            <person name="Morien E."/>
            <person name="Nambeesan S."/>
            <person name="Nguyen T."/>
            <person name="Pegot-Espagnet P."/>
            <person name="Pouilly N."/>
            <person name="Raftis F."/>
            <person name="Sallet E."/>
            <person name="Schiex T."/>
            <person name="Thomas J."/>
            <person name="Vandecasteele C."/>
            <person name="Vares D."/>
            <person name="Vear F."/>
            <person name="Vautrin S."/>
            <person name="Crespi M."/>
            <person name="Mangin B."/>
            <person name="Burke J.M."/>
            <person name="Salse J."/>
            <person name="Munos S."/>
            <person name="Vincourt P."/>
            <person name="Rieseberg L.H."/>
            <person name="Langlade N.B."/>
        </authorList>
    </citation>
    <scope>NUCLEOTIDE SEQUENCE [LARGE SCALE GENOMIC DNA]</scope>
    <source>
        <strain evidence="3">cv. SF193</strain>
        <tissue evidence="1">Leaves</tissue>
    </source>
</reference>
<organism evidence="2 3">
    <name type="scientific">Helianthus annuus</name>
    <name type="common">Common sunflower</name>
    <dbReference type="NCBI Taxonomy" id="4232"/>
    <lineage>
        <taxon>Eukaryota</taxon>
        <taxon>Viridiplantae</taxon>
        <taxon>Streptophyta</taxon>
        <taxon>Embryophyta</taxon>
        <taxon>Tracheophyta</taxon>
        <taxon>Spermatophyta</taxon>
        <taxon>Magnoliopsida</taxon>
        <taxon>eudicotyledons</taxon>
        <taxon>Gunneridae</taxon>
        <taxon>Pentapetalae</taxon>
        <taxon>asterids</taxon>
        <taxon>campanulids</taxon>
        <taxon>Asterales</taxon>
        <taxon>Asteraceae</taxon>
        <taxon>Asteroideae</taxon>
        <taxon>Heliantheae alliance</taxon>
        <taxon>Heliantheae</taxon>
        <taxon>Helianthus</taxon>
    </lineage>
</organism>
<dbReference type="EMBL" id="MNCJ02000326">
    <property type="protein sequence ID" value="KAF5781260.1"/>
    <property type="molecule type" value="Genomic_DNA"/>
</dbReference>
<name>A0A251T9A3_HELAN</name>
<accession>A0A251T9A3</accession>
<reference evidence="1" key="3">
    <citation type="submission" date="2020-06" db="EMBL/GenBank/DDBJ databases">
        <title>Helianthus annuus Genome sequencing and assembly Release 2.</title>
        <authorList>
            <person name="Gouzy J."/>
            <person name="Langlade N."/>
            <person name="Munos S."/>
        </authorList>
    </citation>
    <scope>NUCLEOTIDE SEQUENCE</scope>
    <source>
        <tissue evidence="1">Leaves</tissue>
    </source>
</reference>
<dbReference type="EMBL" id="CM007900">
    <property type="protein sequence ID" value="OTG07740.1"/>
    <property type="molecule type" value="Genomic_DNA"/>
</dbReference>